<dbReference type="PANTHER" id="PTHR22911">
    <property type="entry name" value="ACYL-MALONYL CONDENSING ENZYME-RELATED"/>
    <property type="match status" value="1"/>
</dbReference>
<keyword evidence="3 7" id="KW-0812">Transmembrane</keyword>
<name>A0ABW4JSR7_9HYPH</name>
<feature type="domain" description="EamA" evidence="8">
    <location>
        <begin position="150"/>
        <end position="284"/>
    </location>
</feature>
<dbReference type="Proteomes" id="UP001597327">
    <property type="component" value="Unassembled WGS sequence"/>
</dbReference>
<dbReference type="Pfam" id="PF00892">
    <property type="entry name" value="EamA"/>
    <property type="match status" value="2"/>
</dbReference>
<feature type="transmembrane region" description="Helical" evidence="7">
    <location>
        <begin position="39"/>
        <end position="60"/>
    </location>
</feature>
<evidence type="ECO:0000256" key="3">
    <source>
        <dbReference type="ARBA" id="ARBA00022692"/>
    </source>
</evidence>
<feature type="transmembrane region" description="Helical" evidence="7">
    <location>
        <begin position="215"/>
        <end position="235"/>
    </location>
</feature>
<dbReference type="SUPFAM" id="SSF103481">
    <property type="entry name" value="Multidrug resistance efflux transporter EmrE"/>
    <property type="match status" value="2"/>
</dbReference>
<feature type="transmembrane region" description="Helical" evidence="7">
    <location>
        <begin position="247"/>
        <end position="264"/>
    </location>
</feature>
<comment type="similarity">
    <text evidence="2">Belongs to the drug/metabolite transporter (DMT) superfamily. 10 TMS drug/metabolite exporter (DME) (TC 2.A.7.3) family.</text>
</comment>
<feature type="transmembrane region" description="Helical" evidence="7">
    <location>
        <begin position="147"/>
        <end position="163"/>
    </location>
</feature>
<feature type="domain" description="EamA" evidence="8">
    <location>
        <begin position="10"/>
        <end position="140"/>
    </location>
</feature>
<comment type="subcellular location">
    <subcellularLocation>
        <location evidence="1">Membrane</location>
        <topology evidence="1">Multi-pass membrane protein</topology>
    </subcellularLocation>
</comment>
<feature type="transmembrane region" description="Helical" evidence="7">
    <location>
        <begin position="126"/>
        <end position="141"/>
    </location>
</feature>
<proteinExistence type="inferred from homology"/>
<evidence type="ECO:0000256" key="7">
    <source>
        <dbReference type="SAM" id="Phobius"/>
    </source>
</evidence>
<feature type="transmembrane region" description="Helical" evidence="7">
    <location>
        <begin position="72"/>
        <end position="93"/>
    </location>
</feature>
<keyword evidence="4 7" id="KW-1133">Transmembrane helix</keyword>
<feature type="region of interest" description="Disordered" evidence="6">
    <location>
        <begin position="312"/>
        <end position="333"/>
    </location>
</feature>
<accession>A0ABW4JSR7</accession>
<organism evidence="9 10">
    <name type="scientific">Roseibium aestuarii</name>
    <dbReference type="NCBI Taxonomy" id="2600299"/>
    <lineage>
        <taxon>Bacteria</taxon>
        <taxon>Pseudomonadati</taxon>
        <taxon>Pseudomonadota</taxon>
        <taxon>Alphaproteobacteria</taxon>
        <taxon>Hyphomicrobiales</taxon>
        <taxon>Stappiaceae</taxon>
        <taxon>Roseibium</taxon>
    </lineage>
</organism>
<evidence type="ECO:0000256" key="1">
    <source>
        <dbReference type="ARBA" id="ARBA00004141"/>
    </source>
</evidence>
<evidence type="ECO:0000256" key="5">
    <source>
        <dbReference type="ARBA" id="ARBA00023136"/>
    </source>
</evidence>
<evidence type="ECO:0000259" key="8">
    <source>
        <dbReference type="Pfam" id="PF00892"/>
    </source>
</evidence>
<comment type="caution">
    <text evidence="9">The sequence shown here is derived from an EMBL/GenBank/DDBJ whole genome shotgun (WGS) entry which is preliminary data.</text>
</comment>
<gene>
    <name evidence="9" type="ORF">ACFSC7_04145</name>
</gene>
<dbReference type="EMBL" id="JBHUFA010000001">
    <property type="protein sequence ID" value="MFD1694694.1"/>
    <property type="molecule type" value="Genomic_DNA"/>
</dbReference>
<evidence type="ECO:0000256" key="6">
    <source>
        <dbReference type="SAM" id="MobiDB-lite"/>
    </source>
</evidence>
<feature type="transmembrane region" description="Helical" evidence="7">
    <location>
        <begin position="270"/>
        <end position="287"/>
    </location>
</feature>
<dbReference type="PANTHER" id="PTHR22911:SF6">
    <property type="entry name" value="SOLUTE CARRIER FAMILY 35 MEMBER G1"/>
    <property type="match status" value="1"/>
</dbReference>
<evidence type="ECO:0000256" key="4">
    <source>
        <dbReference type="ARBA" id="ARBA00022989"/>
    </source>
</evidence>
<keyword evidence="5 7" id="KW-0472">Membrane</keyword>
<sequence>MDARDNGRAIAAMLAANAVFMVNDALVKAVGIGMPLGQVMALRGAFAFALLLVACQAVGVFRRMDRLFQPAVLLRTALETTASFLYLYALLHLPVANSAAILQALPLVVTAGAAVFLGAPVGWRRWLAILIGLAGVMLIIRPGLEGFSGWALVTLSSVVFMGARDLVTRRIPPDVHTFGISIMTIFTVAVLGGVISVSNVFPDLGGWKTPDLSELVLLALCAGLLVAGYILLIMAVRIGDISVVAPFRYSSVLWAMGMGFLLFGEVPDRLTLLGTGIIIATGVYMFLRERRVARLGRQAAAVAAPAVAPGPVDLTDSGTLAGDASLADERPRA</sequence>
<dbReference type="InterPro" id="IPR000620">
    <property type="entry name" value="EamA_dom"/>
</dbReference>
<dbReference type="RefSeq" id="WP_149891479.1">
    <property type="nucleotide sequence ID" value="NZ_JBHUFA010000001.1"/>
</dbReference>
<reference evidence="10" key="1">
    <citation type="journal article" date="2019" name="Int. J. Syst. Evol. Microbiol.">
        <title>The Global Catalogue of Microorganisms (GCM) 10K type strain sequencing project: providing services to taxonomists for standard genome sequencing and annotation.</title>
        <authorList>
            <consortium name="The Broad Institute Genomics Platform"/>
            <consortium name="The Broad Institute Genome Sequencing Center for Infectious Disease"/>
            <person name="Wu L."/>
            <person name="Ma J."/>
        </authorList>
    </citation>
    <scope>NUCLEOTIDE SEQUENCE [LARGE SCALE GENOMIC DNA]</scope>
    <source>
        <strain evidence="10">JCM 3369</strain>
    </source>
</reference>
<feature type="transmembrane region" description="Helical" evidence="7">
    <location>
        <begin position="175"/>
        <end position="195"/>
    </location>
</feature>
<evidence type="ECO:0000313" key="9">
    <source>
        <dbReference type="EMBL" id="MFD1694694.1"/>
    </source>
</evidence>
<dbReference type="InterPro" id="IPR037185">
    <property type="entry name" value="EmrE-like"/>
</dbReference>
<evidence type="ECO:0000256" key="2">
    <source>
        <dbReference type="ARBA" id="ARBA00009853"/>
    </source>
</evidence>
<evidence type="ECO:0000313" key="10">
    <source>
        <dbReference type="Proteomes" id="UP001597327"/>
    </source>
</evidence>
<feature type="transmembrane region" description="Helical" evidence="7">
    <location>
        <begin position="99"/>
        <end position="119"/>
    </location>
</feature>
<keyword evidence="10" id="KW-1185">Reference proteome</keyword>
<protein>
    <submittedName>
        <fullName evidence="9">DMT family transporter</fullName>
    </submittedName>
</protein>